<reference evidence="5 6" key="1">
    <citation type="journal article" date="2016" name="BMC Genomics">
        <title>Combined genomic and structural analyses of a cultured magnetotactic bacterium reveals its niche adaptation to a dynamic environment.</title>
        <authorList>
            <person name="Araujo A.C."/>
            <person name="Morillo V."/>
            <person name="Cypriano J."/>
            <person name="Teixeira L.C."/>
            <person name="Leao P."/>
            <person name="Lyra S."/>
            <person name="Almeida L.G."/>
            <person name="Bazylinski D.A."/>
            <person name="Vasconcellos A.T."/>
            <person name="Abreu F."/>
            <person name="Lins U."/>
        </authorList>
    </citation>
    <scope>NUCLEOTIDE SEQUENCE [LARGE SCALE GENOMIC DNA]</scope>
    <source>
        <strain evidence="5 6">IT-1</strain>
    </source>
</reference>
<dbReference type="EMBL" id="LVJN01000012">
    <property type="protein sequence ID" value="OSM07695.1"/>
    <property type="molecule type" value="Genomic_DNA"/>
</dbReference>
<dbReference type="AlphaFoldDB" id="A0A1Y2KC37"/>
<dbReference type="PANTHER" id="PTHR30408">
    <property type="entry name" value="TYPE-1 RESTRICTION ENZYME ECOKI SPECIFICITY PROTEIN"/>
    <property type="match status" value="1"/>
</dbReference>
<name>A0A1Y2KC37_9PROT</name>
<evidence type="ECO:0000313" key="6">
    <source>
        <dbReference type="Proteomes" id="UP000194003"/>
    </source>
</evidence>
<keyword evidence="6" id="KW-1185">Reference proteome</keyword>
<evidence type="ECO:0000259" key="4">
    <source>
        <dbReference type="Pfam" id="PF01420"/>
    </source>
</evidence>
<evidence type="ECO:0000313" key="5">
    <source>
        <dbReference type="EMBL" id="OSM07695.1"/>
    </source>
</evidence>
<dbReference type="STRING" id="1434232.MAIT1_04535"/>
<protein>
    <submittedName>
        <fullName evidence="5">Putative restriction modification system DNA specificity subunit</fullName>
    </submittedName>
</protein>
<comment type="caution">
    <text evidence="5">The sequence shown here is derived from an EMBL/GenBank/DDBJ whole genome shotgun (WGS) entry which is preliminary data.</text>
</comment>
<feature type="domain" description="Type I restriction modification DNA specificity" evidence="4">
    <location>
        <begin position="7"/>
        <end position="174"/>
    </location>
</feature>
<organism evidence="5 6">
    <name type="scientific">Magnetofaba australis IT-1</name>
    <dbReference type="NCBI Taxonomy" id="1434232"/>
    <lineage>
        <taxon>Bacteria</taxon>
        <taxon>Pseudomonadati</taxon>
        <taxon>Pseudomonadota</taxon>
        <taxon>Magnetococcia</taxon>
        <taxon>Magnetococcales</taxon>
        <taxon>Magnetococcaceae</taxon>
        <taxon>Magnetofaba</taxon>
    </lineage>
</organism>
<dbReference type="InterPro" id="IPR000055">
    <property type="entry name" value="Restrct_endonuc_typeI_TRD"/>
</dbReference>
<dbReference type="InterPro" id="IPR052021">
    <property type="entry name" value="Type-I_RS_S_subunit"/>
</dbReference>
<dbReference type="Gene3D" id="3.90.220.20">
    <property type="entry name" value="DNA methylase specificity domains"/>
    <property type="match status" value="2"/>
</dbReference>
<dbReference type="InterPro" id="IPR044946">
    <property type="entry name" value="Restrct_endonuc_typeI_TRD_sf"/>
</dbReference>
<gene>
    <name evidence="5" type="ORF">MAIT1_04535</name>
</gene>
<dbReference type="GO" id="GO:0003677">
    <property type="term" value="F:DNA binding"/>
    <property type="evidence" value="ECO:0007669"/>
    <property type="project" value="UniProtKB-KW"/>
</dbReference>
<keyword evidence="2" id="KW-0680">Restriction system</keyword>
<evidence type="ECO:0000256" key="1">
    <source>
        <dbReference type="ARBA" id="ARBA00010923"/>
    </source>
</evidence>
<dbReference type="GO" id="GO:0009307">
    <property type="term" value="P:DNA restriction-modification system"/>
    <property type="evidence" value="ECO:0007669"/>
    <property type="project" value="UniProtKB-KW"/>
</dbReference>
<keyword evidence="3" id="KW-0238">DNA-binding</keyword>
<dbReference type="PANTHER" id="PTHR30408:SF12">
    <property type="entry name" value="TYPE I RESTRICTION ENZYME MJAVIII SPECIFICITY SUBUNIT"/>
    <property type="match status" value="1"/>
</dbReference>
<evidence type="ECO:0000256" key="3">
    <source>
        <dbReference type="ARBA" id="ARBA00023125"/>
    </source>
</evidence>
<dbReference type="Pfam" id="PF01420">
    <property type="entry name" value="Methylase_S"/>
    <property type="match status" value="2"/>
</dbReference>
<dbReference type="Proteomes" id="UP000194003">
    <property type="component" value="Unassembled WGS sequence"/>
</dbReference>
<sequence>MIQVQTPQGWKQKPLKRVAEIERQGIQPDQISSDAHYVGLEHVDGEGNFIGVQNAQSAELKSTKFSFSDQHILYGKLRPYLRKISRPEFSGVCSTDILPIRPQNGLDRDYLFHYLRQQRLVDFATARCTGINLPRLSPKALAEFPVIYPDSLDEQKRIAAILDKADAIRRKRRQALGLADQLLQSTFLSMVGPKHPEYSGWPEQTIESLAETPVRQSMRTGPFGSALKHSEFVDEGIAVLGIDNAVQNRFAWGERRFITEEKYDDLKRYTVKPNDVIITIMGTTGRSAVVPDPIPTAISTKHLATISLDKGKAHPEFISNAIHRHPAILKQIGNANRGAIMSGLNLGIIKSLELRVPPLPLQLQFASAVQAIRDLEERMESTWSRPNELFESLTQRAFRGEL</sequence>
<dbReference type="OrthoDB" id="164285at2"/>
<proteinExistence type="inferred from homology"/>
<dbReference type="SUPFAM" id="SSF116734">
    <property type="entry name" value="DNA methylase specificity domain"/>
    <property type="match status" value="2"/>
</dbReference>
<comment type="similarity">
    <text evidence="1">Belongs to the type-I restriction system S methylase family.</text>
</comment>
<feature type="domain" description="Type I restriction modification DNA specificity" evidence="4">
    <location>
        <begin position="248"/>
        <end position="374"/>
    </location>
</feature>
<evidence type="ECO:0000256" key="2">
    <source>
        <dbReference type="ARBA" id="ARBA00022747"/>
    </source>
</evidence>
<dbReference type="RefSeq" id="WP_085440228.1">
    <property type="nucleotide sequence ID" value="NZ_LVJN01000012.1"/>
</dbReference>
<accession>A0A1Y2KC37</accession>